<evidence type="ECO:0000313" key="2">
    <source>
        <dbReference type="EMBL" id="MFG6487540.1"/>
    </source>
</evidence>
<dbReference type="SUPFAM" id="SSF159888">
    <property type="entry name" value="YdhG-like"/>
    <property type="match status" value="1"/>
</dbReference>
<evidence type="ECO:0000313" key="3">
    <source>
        <dbReference type="Proteomes" id="UP001606134"/>
    </source>
</evidence>
<feature type="domain" description="YdhG-like" evidence="1">
    <location>
        <begin position="23"/>
        <end position="119"/>
    </location>
</feature>
<comment type="caution">
    <text evidence="2">The sequence shown here is derived from an EMBL/GenBank/DDBJ whole genome shotgun (WGS) entry which is preliminary data.</text>
</comment>
<dbReference type="Pfam" id="PF08818">
    <property type="entry name" value="DUF1801"/>
    <property type="match status" value="1"/>
</dbReference>
<proteinExistence type="predicted"/>
<dbReference type="InterPro" id="IPR014922">
    <property type="entry name" value="YdhG-like"/>
</dbReference>
<organism evidence="2 3">
    <name type="scientific">Pelomonas candidula</name>
    <dbReference type="NCBI Taxonomy" id="3299025"/>
    <lineage>
        <taxon>Bacteria</taxon>
        <taxon>Pseudomonadati</taxon>
        <taxon>Pseudomonadota</taxon>
        <taxon>Betaproteobacteria</taxon>
        <taxon>Burkholderiales</taxon>
        <taxon>Sphaerotilaceae</taxon>
        <taxon>Roseateles</taxon>
    </lineage>
</organism>
<sequence>MKQQGRLNPQFDEYQEAASDFAKPIMAHLRQLVHQQCPEVIEEIKWGIPHFDYKGEALCIFAAYKNHCSFGFWKEPLMSDARLKANRDLKAAKRFMGKLTSLSDLPPDGELIAFIQEAMALNDQGVKLPPRQDVKAAKAAEIAVPEAFAEQLSRHAQANEVFQSKSPSFRKEYVVWIADAKTEQTRQKRIDEALEWIAQGKGRFWKYEKK</sequence>
<dbReference type="Pfam" id="PF13376">
    <property type="entry name" value="OmdA"/>
    <property type="match status" value="1"/>
</dbReference>
<dbReference type="Proteomes" id="UP001606134">
    <property type="component" value="Unassembled WGS sequence"/>
</dbReference>
<name>A0ABW7HCJ2_9BURK</name>
<evidence type="ECO:0000259" key="1">
    <source>
        <dbReference type="Pfam" id="PF08818"/>
    </source>
</evidence>
<accession>A0ABW7HCJ2</accession>
<reference evidence="2 3" key="1">
    <citation type="submission" date="2024-08" db="EMBL/GenBank/DDBJ databases">
        <authorList>
            <person name="Lu H."/>
        </authorList>
    </citation>
    <scope>NUCLEOTIDE SEQUENCE [LARGE SCALE GENOMIC DNA]</scope>
    <source>
        <strain evidence="2 3">BYS78W</strain>
    </source>
</reference>
<keyword evidence="3" id="KW-1185">Reference proteome</keyword>
<dbReference type="EMBL" id="JBIGIC010000005">
    <property type="protein sequence ID" value="MFG6487540.1"/>
    <property type="molecule type" value="Genomic_DNA"/>
</dbReference>
<protein>
    <submittedName>
        <fullName evidence="2">YdeI family protein</fullName>
    </submittedName>
</protein>
<dbReference type="Gene3D" id="3.90.1150.200">
    <property type="match status" value="1"/>
</dbReference>
<gene>
    <name evidence="2" type="ORF">ACG04R_12730</name>
</gene>
<dbReference type="RefSeq" id="WP_394410602.1">
    <property type="nucleotide sequence ID" value="NZ_JBIGIC010000005.1"/>
</dbReference>